<dbReference type="Proteomes" id="UP000664169">
    <property type="component" value="Unassembled WGS sequence"/>
</dbReference>
<dbReference type="GO" id="GO:0006826">
    <property type="term" value="P:iron ion transport"/>
    <property type="evidence" value="ECO:0007669"/>
    <property type="project" value="TreeGrafter"/>
</dbReference>
<organism evidence="10 11">
    <name type="scientific">Gomphillus americanus</name>
    <dbReference type="NCBI Taxonomy" id="1940652"/>
    <lineage>
        <taxon>Eukaryota</taxon>
        <taxon>Fungi</taxon>
        <taxon>Dikarya</taxon>
        <taxon>Ascomycota</taxon>
        <taxon>Pezizomycotina</taxon>
        <taxon>Lecanoromycetes</taxon>
        <taxon>OSLEUM clade</taxon>
        <taxon>Ostropomycetidae</taxon>
        <taxon>Ostropales</taxon>
        <taxon>Graphidaceae</taxon>
        <taxon>Gomphilloideae</taxon>
        <taxon>Gomphillus</taxon>
    </lineage>
</organism>
<evidence type="ECO:0000313" key="10">
    <source>
        <dbReference type="EMBL" id="CAF9923826.1"/>
    </source>
</evidence>
<feature type="transmembrane region" description="Helical" evidence="8">
    <location>
        <begin position="45"/>
        <end position="62"/>
    </location>
</feature>
<dbReference type="InterPro" id="IPR013130">
    <property type="entry name" value="Fe3_Rdtase_TM_dom"/>
</dbReference>
<dbReference type="OrthoDB" id="17725at2759"/>
<dbReference type="PANTHER" id="PTHR32361:SF28">
    <property type="entry name" value="FRP1P"/>
    <property type="match status" value="1"/>
</dbReference>
<dbReference type="CDD" id="cd06186">
    <property type="entry name" value="NOX_Duox_like_FAD_NADP"/>
    <property type="match status" value="1"/>
</dbReference>
<evidence type="ECO:0000313" key="11">
    <source>
        <dbReference type="Proteomes" id="UP000664169"/>
    </source>
</evidence>
<evidence type="ECO:0000259" key="9">
    <source>
        <dbReference type="PROSITE" id="PS51384"/>
    </source>
</evidence>
<evidence type="ECO:0000256" key="8">
    <source>
        <dbReference type="SAM" id="Phobius"/>
    </source>
</evidence>
<dbReference type="InterPro" id="IPR017927">
    <property type="entry name" value="FAD-bd_FR_type"/>
</dbReference>
<dbReference type="GO" id="GO:0006879">
    <property type="term" value="P:intracellular iron ion homeostasis"/>
    <property type="evidence" value="ECO:0007669"/>
    <property type="project" value="TreeGrafter"/>
</dbReference>
<evidence type="ECO:0000256" key="5">
    <source>
        <dbReference type="ARBA" id="ARBA00023065"/>
    </source>
</evidence>
<comment type="caution">
    <text evidence="10">The sequence shown here is derived from an EMBL/GenBank/DDBJ whole genome shotgun (WGS) entry which is preliminary data.</text>
</comment>
<dbReference type="Pfam" id="PF01794">
    <property type="entry name" value="Ferric_reduct"/>
    <property type="match status" value="1"/>
</dbReference>
<feature type="transmembrane region" description="Helical" evidence="8">
    <location>
        <begin position="468"/>
        <end position="489"/>
    </location>
</feature>
<keyword evidence="2" id="KW-0813">Transport</keyword>
<evidence type="ECO:0000256" key="4">
    <source>
        <dbReference type="ARBA" id="ARBA00022989"/>
    </source>
</evidence>
<feature type="transmembrane region" description="Helical" evidence="8">
    <location>
        <begin position="414"/>
        <end position="435"/>
    </location>
</feature>
<feature type="transmembrane region" description="Helical" evidence="8">
    <location>
        <begin position="339"/>
        <end position="358"/>
    </location>
</feature>
<evidence type="ECO:0000256" key="6">
    <source>
        <dbReference type="ARBA" id="ARBA00023136"/>
    </source>
</evidence>
<feature type="domain" description="FAD-binding FR-type" evidence="9">
    <location>
        <begin position="534"/>
        <end position="667"/>
    </location>
</feature>
<dbReference type="GO" id="GO:0005886">
    <property type="term" value="C:plasma membrane"/>
    <property type="evidence" value="ECO:0007669"/>
    <property type="project" value="TreeGrafter"/>
</dbReference>
<dbReference type="PROSITE" id="PS51384">
    <property type="entry name" value="FAD_FR"/>
    <property type="match status" value="1"/>
</dbReference>
<sequence>MVILISTVIQPFSKQITESFVRSQLHRGQEINFQSFITRKKEMETMIAGVVSLAYYPTFQSFLPSDHFYFLLQILLLGGLLLSTLLLRSVRTGREKNRDSQRLIDLDITRQTRGTTRKQRALTKIAQIVGRLTNNTGNTKIAQIVGRLINNTGNVQHQNTNIASALPVIRPTEDNSDNENAIASTTSSESDGSFIVTISNPQISNTITNRRSSLRRPPGNTSNIRDPTSITPKKRVRFADQVDTSFPPTSSSNTRNRSRSVFGEVIPLLPVDRRRTSKPAQTLQMALRTVLFWTILYTRWAARRFMKQTRVLGRKIHAWTMLQPDKVPIIGTEMPTNSISLGIAFMLLVNIVFLLAGLPLDQRFFTVLAHRAAVLHATNTPFLYLLSMKTQPLLSLLWCSHVHLNIFHRRLGELMFFFILIHSGIRITPMVFSVFSEKVSDASTAIYTTHEEALNNISGNIRFEQLRIMTGLLALFALAILFVSSISILRSRNYTRFLYIHVSSQLVAQCLAIIHSPFARPYISVGLAMFVVDRFIFRYCLRTKRLVATARVLQEGQIIQLTIHPSLGRNVLERIKTSLARYIAAPWAPGCHAFLTVKSLPGSHSAKSRPFYLASARDNTDPYFVNQDTLLVVKAAGPWSKTLIREALQLMMDGIVLEGPYGTIWPLEMLRDRHICILVASPSGIGPIISIAQSLVDWENGYHPVSNEFTPRRQQVLIMVISHSSEDLTWYEQKFAFLEGCGIECYIIRSTDFGVDQFAPVTEAIAWEIENRDGPMDKRTGVICCGPRDLQRAVRQSISEARSIGHKCLVDTLSFSDY</sequence>
<evidence type="ECO:0000256" key="1">
    <source>
        <dbReference type="ARBA" id="ARBA00004141"/>
    </source>
</evidence>
<evidence type="ECO:0000256" key="3">
    <source>
        <dbReference type="ARBA" id="ARBA00022692"/>
    </source>
</evidence>
<dbReference type="GO" id="GO:0015677">
    <property type="term" value="P:copper ion import"/>
    <property type="evidence" value="ECO:0007669"/>
    <property type="project" value="TreeGrafter"/>
</dbReference>
<keyword evidence="5" id="KW-0406">Ion transport</keyword>
<name>A0A8H3FMQ7_9LECA</name>
<keyword evidence="4 8" id="KW-1133">Transmembrane helix</keyword>
<keyword evidence="11" id="KW-1185">Reference proteome</keyword>
<feature type="transmembrane region" description="Helical" evidence="8">
    <location>
        <begin position="68"/>
        <end position="87"/>
    </location>
</feature>
<protein>
    <recommendedName>
        <fullName evidence="9">FAD-binding FR-type domain-containing protein</fullName>
    </recommendedName>
</protein>
<evidence type="ECO:0000256" key="7">
    <source>
        <dbReference type="SAM" id="MobiDB-lite"/>
    </source>
</evidence>
<reference evidence="10" key="1">
    <citation type="submission" date="2021-03" db="EMBL/GenBank/DDBJ databases">
        <authorList>
            <person name="Tagirdzhanova G."/>
        </authorList>
    </citation>
    <scope>NUCLEOTIDE SEQUENCE</scope>
</reference>
<feature type="region of interest" description="Disordered" evidence="7">
    <location>
        <begin position="210"/>
        <end position="229"/>
    </location>
</feature>
<gene>
    <name evidence="10" type="ORF">GOMPHAMPRED_003458</name>
</gene>
<dbReference type="GO" id="GO:0000293">
    <property type="term" value="F:ferric-chelate reductase activity"/>
    <property type="evidence" value="ECO:0007669"/>
    <property type="project" value="TreeGrafter"/>
</dbReference>
<dbReference type="InterPro" id="IPR039261">
    <property type="entry name" value="FNR_nucleotide-bd"/>
</dbReference>
<dbReference type="PANTHER" id="PTHR32361">
    <property type="entry name" value="FERRIC/CUPRIC REDUCTASE TRANSMEMBRANE COMPONENT"/>
    <property type="match status" value="1"/>
</dbReference>
<dbReference type="EMBL" id="CAJPDQ010000020">
    <property type="protein sequence ID" value="CAF9923826.1"/>
    <property type="molecule type" value="Genomic_DNA"/>
</dbReference>
<proteinExistence type="predicted"/>
<keyword evidence="6 8" id="KW-0472">Membrane</keyword>
<keyword evidence="3 8" id="KW-0812">Transmembrane</keyword>
<feature type="compositionally biased region" description="Polar residues" evidence="7">
    <location>
        <begin position="219"/>
        <end position="229"/>
    </location>
</feature>
<evidence type="ECO:0000256" key="2">
    <source>
        <dbReference type="ARBA" id="ARBA00022448"/>
    </source>
</evidence>
<dbReference type="InterPro" id="IPR051410">
    <property type="entry name" value="Ferric/Cupric_Reductase"/>
</dbReference>
<dbReference type="SUPFAM" id="SSF52343">
    <property type="entry name" value="Ferredoxin reductase-like, C-terminal NADP-linked domain"/>
    <property type="match status" value="1"/>
</dbReference>
<dbReference type="AlphaFoldDB" id="A0A8H3FMQ7"/>
<feature type="transmembrane region" description="Helical" evidence="8">
    <location>
        <begin position="496"/>
        <end position="516"/>
    </location>
</feature>
<accession>A0A8H3FMQ7</accession>
<dbReference type="Gene3D" id="3.40.50.80">
    <property type="entry name" value="Nucleotide-binding domain of ferredoxin-NADP reductase (FNR) module"/>
    <property type="match status" value="1"/>
</dbReference>
<comment type="subcellular location">
    <subcellularLocation>
        <location evidence="1">Membrane</location>
        <topology evidence="1">Multi-pass membrane protein</topology>
    </subcellularLocation>
</comment>